<keyword evidence="3" id="KW-1185">Reference proteome</keyword>
<dbReference type="HOGENOM" id="CLU_066336_3_0_3"/>
<organism evidence="2 3">
    <name type="scientific">Parasynechococcus marenigrum (strain WH8102)</name>
    <dbReference type="NCBI Taxonomy" id="84588"/>
    <lineage>
        <taxon>Bacteria</taxon>
        <taxon>Bacillati</taxon>
        <taxon>Cyanobacteriota</taxon>
        <taxon>Cyanophyceae</taxon>
        <taxon>Synechococcales</taxon>
        <taxon>Prochlorococcaceae</taxon>
        <taxon>Parasynechococcus</taxon>
        <taxon>Parasynechococcus marenigrum</taxon>
    </lineage>
</organism>
<evidence type="ECO:0000313" key="2">
    <source>
        <dbReference type="EMBL" id="CAE07641.1"/>
    </source>
</evidence>
<dbReference type="Pfam" id="PF00805">
    <property type="entry name" value="Pentapeptide"/>
    <property type="match status" value="2"/>
</dbReference>
<keyword evidence="1" id="KW-0472">Membrane</keyword>
<dbReference type="Proteomes" id="UP000001422">
    <property type="component" value="Chromosome"/>
</dbReference>
<dbReference type="STRING" id="84588.SYNW1126"/>
<reference evidence="2 3" key="1">
    <citation type="journal article" date="2003" name="Nature">
        <title>The genome of a motile marine Synechococcus.</title>
        <authorList>
            <person name="Palenik B."/>
            <person name="Brahamsha B."/>
            <person name="Larimer F."/>
            <person name="Land M."/>
            <person name="Hauser L."/>
            <person name="Chain P."/>
            <person name="Lamerdin J."/>
            <person name="Regala W."/>
            <person name="Allen E.A."/>
            <person name="McCarren J."/>
            <person name="Paulsen I."/>
            <person name="Dufresne A."/>
            <person name="Partensky F."/>
            <person name="Webb E."/>
            <person name="Waterbury J."/>
        </authorList>
    </citation>
    <scope>NUCLEOTIDE SEQUENCE [LARGE SCALE GENOMIC DNA]</scope>
    <source>
        <strain evidence="2 3">WH8102</strain>
    </source>
</reference>
<dbReference type="Gene3D" id="2.160.20.80">
    <property type="entry name" value="E3 ubiquitin-protein ligase SopA"/>
    <property type="match status" value="1"/>
</dbReference>
<evidence type="ECO:0000313" key="3">
    <source>
        <dbReference type="Proteomes" id="UP000001422"/>
    </source>
</evidence>
<keyword evidence="1" id="KW-1133">Transmembrane helix</keyword>
<protein>
    <recommendedName>
        <fullName evidence="4">Pentapeptide repeat-containing protein</fullName>
    </recommendedName>
</protein>
<dbReference type="InterPro" id="IPR001646">
    <property type="entry name" value="5peptide_repeat"/>
</dbReference>
<keyword evidence="1" id="KW-0812">Transmembrane</keyword>
<dbReference type="eggNOG" id="COG1357">
    <property type="taxonomic scope" value="Bacteria"/>
</dbReference>
<dbReference type="SUPFAM" id="SSF141571">
    <property type="entry name" value="Pentapeptide repeat-like"/>
    <property type="match status" value="1"/>
</dbReference>
<dbReference type="PANTHER" id="PTHR47200">
    <property type="entry name" value="THYLAKOID LUMENAL 15 KDA PROTEIN 1, CHLOROPLASTIC"/>
    <property type="match status" value="1"/>
</dbReference>
<evidence type="ECO:0008006" key="4">
    <source>
        <dbReference type="Google" id="ProtNLM"/>
    </source>
</evidence>
<evidence type="ECO:0000256" key="1">
    <source>
        <dbReference type="SAM" id="Phobius"/>
    </source>
</evidence>
<dbReference type="EMBL" id="BX569692">
    <property type="protein sequence ID" value="CAE07641.1"/>
    <property type="molecule type" value="Genomic_DNA"/>
</dbReference>
<dbReference type="PANTHER" id="PTHR47200:SF2">
    <property type="entry name" value="THYLAKOID LUMENAL 15 KDA PROTEIN 1, CHLOROPLASTIC"/>
    <property type="match status" value="1"/>
</dbReference>
<accession>Q7U760</accession>
<dbReference type="AlphaFoldDB" id="Q7U760"/>
<gene>
    <name evidence="2" type="ordered locus">SYNW1126</name>
</gene>
<proteinExistence type="predicted"/>
<dbReference type="KEGG" id="syw:SYNW1126"/>
<sequence length="190" mass="20218">MAISRRSAGSCHNVSAQITGPMRALLRPVSLVAAILVVVSTLLWTNSAQAITAPELRGQRAVQEITADMHGLDLKEKEFLKADLREVNLSDTDLRGAVINTSQLQGADLRGADLSNVVGFASRFDGADLRGATFTNAMLMQSRFADARIEGADFTDAVLDLPQQKLLCATAAGEHPVSGVSTRESLGCRP</sequence>
<feature type="transmembrane region" description="Helical" evidence="1">
    <location>
        <begin position="25"/>
        <end position="44"/>
    </location>
</feature>
<name>Q7U760_PARMW</name>
<dbReference type="InterPro" id="IPR044213">
    <property type="entry name" value="At2g44920-like"/>
</dbReference>